<evidence type="ECO:0000313" key="3">
    <source>
        <dbReference type="Proteomes" id="UP000053144"/>
    </source>
</evidence>
<dbReference type="Proteomes" id="UP000053144">
    <property type="component" value="Chromosome 7"/>
</dbReference>
<accession>A0A0L9UZC0</accession>
<organism evidence="2 3">
    <name type="scientific">Phaseolus angularis</name>
    <name type="common">Azuki bean</name>
    <name type="synonym">Vigna angularis</name>
    <dbReference type="NCBI Taxonomy" id="3914"/>
    <lineage>
        <taxon>Eukaryota</taxon>
        <taxon>Viridiplantae</taxon>
        <taxon>Streptophyta</taxon>
        <taxon>Embryophyta</taxon>
        <taxon>Tracheophyta</taxon>
        <taxon>Spermatophyta</taxon>
        <taxon>Magnoliopsida</taxon>
        <taxon>eudicotyledons</taxon>
        <taxon>Gunneridae</taxon>
        <taxon>Pentapetalae</taxon>
        <taxon>rosids</taxon>
        <taxon>fabids</taxon>
        <taxon>Fabales</taxon>
        <taxon>Fabaceae</taxon>
        <taxon>Papilionoideae</taxon>
        <taxon>50 kb inversion clade</taxon>
        <taxon>NPAAA clade</taxon>
        <taxon>indigoferoid/millettioid clade</taxon>
        <taxon>Phaseoleae</taxon>
        <taxon>Vigna</taxon>
    </lineage>
</organism>
<proteinExistence type="predicted"/>
<feature type="region of interest" description="Disordered" evidence="1">
    <location>
        <begin position="136"/>
        <end position="166"/>
    </location>
</feature>
<evidence type="ECO:0000313" key="2">
    <source>
        <dbReference type="EMBL" id="KOM48123.1"/>
    </source>
</evidence>
<gene>
    <name evidence="2" type="ORF">LR48_Vigan07g182700</name>
</gene>
<protein>
    <submittedName>
        <fullName evidence="2">Uncharacterized protein</fullName>
    </submittedName>
</protein>
<dbReference type="AlphaFoldDB" id="A0A0L9UZC0"/>
<reference evidence="3" key="1">
    <citation type="journal article" date="2015" name="Proc. Natl. Acad. Sci. U.S.A.">
        <title>Genome sequencing of adzuki bean (Vigna angularis) provides insight into high starch and low fat accumulation and domestication.</title>
        <authorList>
            <person name="Yang K."/>
            <person name="Tian Z."/>
            <person name="Chen C."/>
            <person name="Luo L."/>
            <person name="Zhao B."/>
            <person name="Wang Z."/>
            <person name="Yu L."/>
            <person name="Li Y."/>
            <person name="Sun Y."/>
            <person name="Li W."/>
            <person name="Chen Y."/>
            <person name="Li Y."/>
            <person name="Zhang Y."/>
            <person name="Ai D."/>
            <person name="Zhao J."/>
            <person name="Shang C."/>
            <person name="Ma Y."/>
            <person name="Wu B."/>
            <person name="Wang M."/>
            <person name="Gao L."/>
            <person name="Sun D."/>
            <person name="Zhang P."/>
            <person name="Guo F."/>
            <person name="Wang W."/>
            <person name="Li Y."/>
            <person name="Wang J."/>
            <person name="Varshney R.K."/>
            <person name="Wang J."/>
            <person name="Ling H.Q."/>
            <person name="Wan P."/>
        </authorList>
    </citation>
    <scope>NUCLEOTIDE SEQUENCE</scope>
    <source>
        <strain evidence="3">cv. Jingnong 6</strain>
    </source>
</reference>
<dbReference type="Gramene" id="KOM48123">
    <property type="protein sequence ID" value="KOM48123"/>
    <property type="gene ID" value="LR48_Vigan07g182700"/>
</dbReference>
<name>A0A0L9UZC0_PHAAN</name>
<evidence type="ECO:0000256" key="1">
    <source>
        <dbReference type="SAM" id="MobiDB-lite"/>
    </source>
</evidence>
<dbReference type="EMBL" id="CM003377">
    <property type="protein sequence ID" value="KOM48123.1"/>
    <property type="molecule type" value="Genomic_DNA"/>
</dbReference>
<sequence length="166" mass="18730">MHMINLARLNGEVHLFVVHLVSEPEVIHLLENVPHNICEVEVENVMPDSGQIVGEVNDVEVKRGEVHGHGEEGDCEEIVPVSEEICEGDGVVEGEIETKFDVATERWRRVCTTGKEHILTSKGWSNKQRFHVFKAESRKHAARDQAMLNPAKRGSSTRPWKKVKLP</sequence>